<organism evidence="2 3">
    <name type="scientific">Dissostichus mawsoni</name>
    <name type="common">Antarctic cod</name>
    <dbReference type="NCBI Taxonomy" id="36200"/>
    <lineage>
        <taxon>Eukaryota</taxon>
        <taxon>Metazoa</taxon>
        <taxon>Chordata</taxon>
        <taxon>Craniata</taxon>
        <taxon>Vertebrata</taxon>
        <taxon>Euteleostomi</taxon>
        <taxon>Actinopterygii</taxon>
        <taxon>Neopterygii</taxon>
        <taxon>Teleostei</taxon>
        <taxon>Neoteleostei</taxon>
        <taxon>Acanthomorphata</taxon>
        <taxon>Eupercaria</taxon>
        <taxon>Perciformes</taxon>
        <taxon>Notothenioidei</taxon>
        <taxon>Nototheniidae</taxon>
        <taxon>Dissostichus</taxon>
    </lineage>
</organism>
<proteinExistence type="predicted"/>
<sequence>MAHGVMTGEAVLLFAQCNHSVFSMSLRHTQKHRPVSDEVQRMRAVPWPTASAAAAGIADTLPQTEKNPRFVPHYQTSAVGSSHDNMNQSYRPVVRVGSGFCSGQPELRPHNGLVGTSYGNQCSVRRGSDQLPAVQLPSSSIKQPAVLGYTQPDRSHRYSR</sequence>
<evidence type="ECO:0000313" key="2">
    <source>
        <dbReference type="EMBL" id="KAF3838213.1"/>
    </source>
</evidence>
<name>A0A7J5XMY7_DISMA</name>
<dbReference type="AlphaFoldDB" id="A0A7J5XMY7"/>
<dbReference type="EMBL" id="JAAKFY010000022">
    <property type="protein sequence ID" value="KAF3838213.1"/>
    <property type="molecule type" value="Genomic_DNA"/>
</dbReference>
<keyword evidence="3" id="KW-1185">Reference proteome</keyword>
<accession>A0A7J5XMY7</accession>
<protein>
    <submittedName>
        <fullName evidence="2">Uncharacterized protein</fullName>
    </submittedName>
</protein>
<comment type="caution">
    <text evidence="2">The sequence shown here is derived from an EMBL/GenBank/DDBJ whole genome shotgun (WGS) entry which is preliminary data.</text>
</comment>
<evidence type="ECO:0000313" key="3">
    <source>
        <dbReference type="Proteomes" id="UP000518266"/>
    </source>
</evidence>
<reference evidence="2 3" key="1">
    <citation type="submission" date="2020-03" db="EMBL/GenBank/DDBJ databases">
        <title>Dissostichus mawsoni Genome sequencing and assembly.</title>
        <authorList>
            <person name="Park H."/>
        </authorList>
    </citation>
    <scope>NUCLEOTIDE SEQUENCE [LARGE SCALE GENOMIC DNA]</scope>
    <source>
        <strain evidence="2">DM0001</strain>
        <tissue evidence="2">Muscle</tissue>
    </source>
</reference>
<evidence type="ECO:0000256" key="1">
    <source>
        <dbReference type="SAM" id="MobiDB-lite"/>
    </source>
</evidence>
<dbReference type="Proteomes" id="UP000518266">
    <property type="component" value="Unassembled WGS sequence"/>
</dbReference>
<feature type="region of interest" description="Disordered" evidence="1">
    <location>
        <begin position="135"/>
        <end position="160"/>
    </location>
</feature>
<dbReference type="OrthoDB" id="422362at2759"/>
<gene>
    <name evidence="2" type="ORF">F7725_009981</name>
</gene>